<dbReference type="InterPro" id="IPR004358">
    <property type="entry name" value="Sig_transdc_His_kin-like_C"/>
</dbReference>
<keyword evidence="12" id="KW-0812">Transmembrane</keyword>
<dbReference type="PROSITE" id="PS50109">
    <property type="entry name" value="HIS_KIN"/>
    <property type="match status" value="1"/>
</dbReference>
<evidence type="ECO:0000256" key="1">
    <source>
        <dbReference type="ARBA" id="ARBA00000085"/>
    </source>
</evidence>
<protein>
    <recommendedName>
        <fullName evidence="3">histidine kinase</fullName>
        <ecNumber evidence="3">2.7.13.3</ecNumber>
    </recommendedName>
</protein>
<keyword evidence="8" id="KW-0418">Kinase</keyword>
<dbReference type="EC" id="2.7.13.3" evidence="3"/>
<proteinExistence type="predicted"/>
<dbReference type="EMBL" id="NXID01000003">
    <property type="protein sequence ID" value="RXK16859.1"/>
    <property type="molecule type" value="Genomic_DNA"/>
</dbReference>
<dbReference type="SUPFAM" id="SSF47384">
    <property type="entry name" value="Homodimeric domain of signal transducing histidine kinase"/>
    <property type="match status" value="1"/>
</dbReference>
<keyword evidence="4" id="KW-1003">Cell membrane</keyword>
<keyword evidence="12" id="KW-1133">Transmembrane helix</keyword>
<evidence type="ECO:0000256" key="7">
    <source>
        <dbReference type="ARBA" id="ARBA00022741"/>
    </source>
</evidence>
<evidence type="ECO:0000313" key="15">
    <source>
        <dbReference type="Proteomes" id="UP000290092"/>
    </source>
</evidence>
<keyword evidence="9" id="KW-0067">ATP-binding</keyword>
<evidence type="ECO:0000256" key="12">
    <source>
        <dbReference type="SAM" id="Phobius"/>
    </source>
</evidence>
<dbReference type="PANTHER" id="PTHR43047">
    <property type="entry name" value="TWO-COMPONENT HISTIDINE PROTEIN KINASE"/>
    <property type="match status" value="1"/>
</dbReference>
<dbReference type="SMART" id="SM00388">
    <property type="entry name" value="HisKA"/>
    <property type="match status" value="1"/>
</dbReference>
<dbReference type="CDD" id="cd06225">
    <property type="entry name" value="HAMP"/>
    <property type="match status" value="1"/>
</dbReference>
<dbReference type="GO" id="GO:0005524">
    <property type="term" value="F:ATP binding"/>
    <property type="evidence" value="ECO:0007669"/>
    <property type="project" value="UniProtKB-KW"/>
</dbReference>
<dbReference type="GO" id="GO:0009927">
    <property type="term" value="F:histidine phosphotransfer kinase activity"/>
    <property type="evidence" value="ECO:0007669"/>
    <property type="project" value="TreeGrafter"/>
</dbReference>
<dbReference type="PRINTS" id="PR00344">
    <property type="entry name" value="BCTRLSENSOR"/>
</dbReference>
<dbReference type="InterPro" id="IPR005467">
    <property type="entry name" value="His_kinase_dom"/>
</dbReference>
<dbReference type="GO" id="GO:0000155">
    <property type="term" value="F:phosphorelay sensor kinase activity"/>
    <property type="evidence" value="ECO:0007669"/>
    <property type="project" value="InterPro"/>
</dbReference>
<keyword evidence="7" id="KW-0547">Nucleotide-binding</keyword>
<keyword evidence="5" id="KW-0597">Phosphoprotein</keyword>
<feature type="transmembrane region" description="Helical" evidence="12">
    <location>
        <begin position="16"/>
        <end position="33"/>
    </location>
</feature>
<comment type="catalytic activity">
    <reaction evidence="1">
        <text>ATP + protein L-histidine = ADP + protein N-phospho-L-histidine.</text>
        <dbReference type="EC" id="2.7.13.3"/>
    </reaction>
</comment>
<evidence type="ECO:0000256" key="3">
    <source>
        <dbReference type="ARBA" id="ARBA00012438"/>
    </source>
</evidence>
<dbReference type="CDD" id="cd16922">
    <property type="entry name" value="HATPase_EvgS-ArcB-TorS-like"/>
    <property type="match status" value="1"/>
</dbReference>
<dbReference type="Gene3D" id="3.30.565.10">
    <property type="entry name" value="Histidine kinase-like ATPase, C-terminal domain"/>
    <property type="match status" value="1"/>
</dbReference>
<name>A0AAX2AJC1_9BACT</name>
<dbReference type="InterPro" id="IPR003661">
    <property type="entry name" value="HisK_dim/P_dom"/>
</dbReference>
<dbReference type="Gene3D" id="6.10.340.10">
    <property type="match status" value="1"/>
</dbReference>
<comment type="subcellular location">
    <subcellularLocation>
        <location evidence="2">Cell membrane</location>
    </subcellularLocation>
</comment>
<dbReference type="InterPro" id="IPR003594">
    <property type="entry name" value="HATPase_dom"/>
</dbReference>
<evidence type="ECO:0000256" key="9">
    <source>
        <dbReference type="ARBA" id="ARBA00022840"/>
    </source>
</evidence>
<evidence type="ECO:0000256" key="10">
    <source>
        <dbReference type="ARBA" id="ARBA00023012"/>
    </source>
</evidence>
<keyword evidence="15" id="KW-1185">Reference proteome</keyword>
<dbReference type="KEGG" id="amyt:AMYT_1186"/>
<organism evidence="14 15">
    <name type="scientific">Malaciobacter mytili LMG 24559</name>
    <dbReference type="NCBI Taxonomy" id="1032238"/>
    <lineage>
        <taxon>Bacteria</taxon>
        <taxon>Pseudomonadati</taxon>
        <taxon>Campylobacterota</taxon>
        <taxon>Epsilonproteobacteria</taxon>
        <taxon>Campylobacterales</taxon>
        <taxon>Arcobacteraceae</taxon>
        <taxon>Malaciobacter</taxon>
    </lineage>
</organism>
<evidence type="ECO:0000256" key="8">
    <source>
        <dbReference type="ARBA" id="ARBA00022777"/>
    </source>
</evidence>
<dbReference type="Proteomes" id="UP000290092">
    <property type="component" value="Unassembled WGS sequence"/>
</dbReference>
<keyword evidence="10" id="KW-0902">Two-component regulatory system</keyword>
<gene>
    <name evidence="14" type="ORF">CP985_01490</name>
</gene>
<dbReference type="CDD" id="cd00082">
    <property type="entry name" value="HisKA"/>
    <property type="match status" value="1"/>
</dbReference>
<dbReference type="SMART" id="SM00387">
    <property type="entry name" value="HATPase_c"/>
    <property type="match status" value="1"/>
</dbReference>
<feature type="domain" description="Histidine kinase" evidence="13">
    <location>
        <begin position="272"/>
        <end position="490"/>
    </location>
</feature>
<dbReference type="GO" id="GO:0005886">
    <property type="term" value="C:plasma membrane"/>
    <property type="evidence" value="ECO:0007669"/>
    <property type="project" value="UniProtKB-SubCell"/>
</dbReference>
<dbReference type="Pfam" id="PF00512">
    <property type="entry name" value="HisKA"/>
    <property type="match status" value="1"/>
</dbReference>
<keyword evidence="6" id="KW-0808">Transferase</keyword>
<dbReference type="Gene3D" id="1.10.287.130">
    <property type="match status" value="1"/>
</dbReference>
<dbReference type="AlphaFoldDB" id="A0AAX2AJC1"/>
<evidence type="ECO:0000256" key="11">
    <source>
        <dbReference type="ARBA" id="ARBA00023136"/>
    </source>
</evidence>
<dbReference type="InterPro" id="IPR036890">
    <property type="entry name" value="HATPase_C_sf"/>
</dbReference>
<accession>A0AAX2AJC1</accession>
<sequence length="624" mass="73026">MYSFKNSLSFLVFKKIFIWYFFIATIFTIYEIYMQYKIVNNNIIKELNIAKNSFEKILQTSIWNLDIKKINEDIKAILNSKNIIGISIKSLDEEIISRIGVLPFEEKKYTLYLLKNKEEVIFNDSLEKFTFFIENSKKLGEKKLAVVDFYYSKDTPYEMIKENIFLIVAITFLKLFVLFLLFNYFLKKIITKPLKNLIEATRHLDGRNRVFVDTNIKNNYHTELNVLTDSFNYMSKKIYEDFESLTKLNVILKKQKKELLEAYEYKNFFLANISHELKTPLNPISLISSTMIKNKENKYDEVTIENLKIINKASAELKLLIEDILDLIKIEAGEVKANFEEVDLQVLFNILISSYKEVINEKSLELNYNVQLSNSKQIIDVRRFNQVCRNLISNAIKFTKEGSINITLKDDKNNIYFEVIDTGIGIDFKDIDKIFTTFKQLDASTTRKFNGMGVGLAISKELAKLLEGDIKVLSQKDAGSTFTFFFKKQDKSKIGIKKQEENLELCSFSLENKNQNNPCIKIKVFILNDNPLLFFKLGVALNKQTFINLEQIKSLDELGSFEDRIYLIIQAQENKKLEEIKQINKNLKIIALGNIESNLYDKLFEFPFENECLIEYIKEDYKKN</sequence>
<evidence type="ECO:0000256" key="4">
    <source>
        <dbReference type="ARBA" id="ARBA00022475"/>
    </source>
</evidence>
<dbReference type="InterPro" id="IPR036097">
    <property type="entry name" value="HisK_dim/P_sf"/>
</dbReference>
<reference evidence="14 15" key="1">
    <citation type="submission" date="2017-09" db="EMBL/GenBank/DDBJ databases">
        <title>Genomics of the genus Arcobacter.</title>
        <authorList>
            <person name="Perez-Cataluna A."/>
            <person name="Figueras M.J."/>
            <person name="Salas-Masso N."/>
        </authorList>
    </citation>
    <scope>NUCLEOTIDE SEQUENCE [LARGE SCALE GENOMIC DNA]</scope>
    <source>
        <strain evidence="14 15">CECT 7386</strain>
    </source>
</reference>
<dbReference type="Pfam" id="PF02518">
    <property type="entry name" value="HATPase_c"/>
    <property type="match status" value="1"/>
</dbReference>
<dbReference type="RefSeq" id="WP_114841631.1">
    <property type="nucleotide sequence ID" value="NZ_CP031219.1"/>
</dbReference>
<evidence type="ECO:0000259" key="13">
    <source>
        <dbReference type="PROSITE" id="PS50109"/>
    </source>
</evidence>
<evidence type="ECO:0000313" key="14">
    <source>
        <dbReference type="EMBL" id="RXK16859.1"/>
    </source>
</evidence>
<feature type="transmembrane region" description="Helical" evidence="12">
    <location>
        <begin position="164"/>
        <end position="186"/>
    </location>
</feature>
<dbReference type="FunFam" id="3.30.565.10:FF:000023">
    <property type="entry name" value="PAS domain-containing sensor histidine kinase"/>
    <property type="match status" value="1"/>
</dbReference>
<comment type="caution">
    <text evidence="14">The sequence shown here is derived from an EMBL/GenBank/DDBJ whole genome shotgun (WGS) entry which is preliminary data.</text>
</comment>
<evidence type="ECO:0000256" key="6">
    <source>
        <dbReference type="ARBA" id="ARBA00022679"/>
    </source>
</evidence>
<dbReference type="SUPFAM" id="SSF55874">
    <property type="entry name" value="ATPase domain of HSP90 chaperone/DNA topoisomerase II/histidine kinase"/>
    <property type="match status" value="1"/>
</dbReference>
<keyword evidence="11 12" id="KW-0472">Membrane</keyword>
<dbReference type="PANTHER" id="PTHR43047:SF72">
    <property type="entry name" value="OSMOSENSING HISTIDINE PROTEIN KINASE SLN1"/>
    <property type="match status" value="1"/>
</dbReference>
<evidence type="ECO:0000256" key="5">
    <source>
        <dbReference type="ARBA" id="ARBA00022553"/>
    </source>
</evidence>
<evidence type="ECO:0000256" key="2">
    <source>
        <dbReference type="ARBA" id="ARBA00004236"/>
    </source>
</evidence>